<protein>
    <recommendedName>
        <fullName evidence="3">MazG-related protein</fullName>
    </recommendedName>
</protein>
<proteinExistence type="predicted"/>
<dbReference type="AlphaFoldDB" id="A0A0G0TQ20"/>
<gene>
    <name evidence="1" type="ORF">UT75_C0012G0011</name>
</gene>
<evidence type="ECO:0000313" key="1">
    <source>
        <dbReference type="EMBL" id="KKR39967.1"/>
    </source>
</evidence>
<dbReference type="Proteomes" id="UP000034072">
    <property type="component" value="Unassembled WGS sequence"/>
</dbReference>
<dbReference type="Pfam" id="PF10706">
    <property type="entry name" value="Aminoglyc_resit"/>
    <property type="match status" value="1"/>
</dbReference>
<dbReference type="EMBL" id="LBXZ01000012">
    <property type="protein sequence ID" value="KKR39967.1"/>
    <property type="molecule type" value="Genomic_DNA"/>
</dbReference>
<accession>A0A0G0TQ20</accession>
<evidence type="ECO:0000313" key="2">
    <source>
        <dbReference type="Proteomes" id="UP000034072"/>
    </source>
</evidence>
<sequence>MKSTKSALKWIVEILNKRNISFQIGGGFAARIYGVNRELNDIDITLPTNRLPELVPEVRACITHELRNYKDEKWDVIGMTIECMGQVIDFLGAQGKKIFNSISKEWIVSENDFSSSELKEVYGIIVPVMAKERLINYKRILLREVDREDLKGLGVDPD</sequence>
<dbReference type="SUPFAM" id="SSF81301">
    <property type="entry name" value="Nucleotidyltransferase"/>
    <property type="match status" value="1"/>
</dbReference>
<dbReference type="InterPro" id="IPR019646">
    <property type="entry name" value="Aminoglyc_AdlTrfase"/>
</dbReference>
<comment type="caution">
    <text evidence="1">The sequence shown here is derived from an EMBL/GenBank/DDBJ whole genome shotgun (WGS) entry which is preliminary data.</text>
</comment>
<dbReference type="InterPro" id="IPR043519">
    <property type="entry name" value="NT_sf"/>
</dbReference>
<evidence type="ECO:0008006" key="3">
    <source>
        <dbReference type="Google" id="ProtNLM"/>
    </source>
</evidence>
<name>A0A0G0TQ20_9BACT</name>
<reference evidence="1 2" key="1">
    <citation type="journal article" date="2015" name="Nature">
        <title>rRNA introns, odd ribosomes, and small enigmatic genomes across a large radiation of phyla.</title>
        <authorList>
            <person name="Brown C.T."/>
            <person name="Hug L.A."/>
            <person name="Thomas B.C."/>
            <person name="Sharon I."/>
            <person name="Castelle C.J."/>
            <person name="Singh A."/>
            <person name="Wilkins M.J."/>
            <person name="Williams K.H."/>
            <person name="Banfield J.F."/>
        </authorList>
    </citation>
    <scope>NUCLEOTIDE SEQUENCE [LARGE SCALE GENOMIC DNA]</scope>
</reference>
<dbReference type="Gene3D" id="3.30.460.40">
    <property type="match status" value="1"/>
</dbReference>
<organism evidence="1 2">
    <name type="scientific">Candidatus Yanofskybacteria bacterium GW2011_GWE2_40_11</name>
    <dbReference type="NCBI Taxonomy" id="1619033"/>
    <lineage>
        <taxon>Bacteria</taxon>
        <taxon>Candidatus Yanofskyibacteriota</taxon>
    </lineage>
</organism>